<evidence type="ECO:0000256" key="1">
    <source>
        <dbReference type="SAM" id="SignalP"/>
    </source>
</evidence>
<dbReference type="EMBL" id="CARXXK010001085">
    <property type="protein sequence ID" value="CAI6373276.1"/>
    <property type="molecule type" value="Genomic_DNA"/>
</dbReference>
<evidence type="ECO:0000259" key="2">
    <source>
        <dbReference type="SMART" id="SM00737"/>
    </source>
</evidence>
<reference evidence="3 4" key="1">
    <citation type="submission" date="2023-01" db="EMBL/GenBank/DDBJ databases">
        <authorList>
            <person name="Whitehead M."/>
        </authorList>
    </citation>
    <scope>NUCLEOTIDE SEQUENCE [LARGE SCALE GENOMIC DNA]</scope>
</reference>
<feature type="signal peptide" evidence="1">
    <location>
        <begin position="1"/>
        <end position="21"/>
    </location>
</feature>
<keyword evidence="4" id="KW-1185">Reference proteome</keyword>
<comment type="caution">
    <text evidence="3">The sequence shown here is derived from an EMBL/GenBank/DDBJ whole genome shotgun (WGS) entry which is preliminary data.</text>
</comment>
<name>A0AAV0XYU7_9HEMI</name>
<dbReference type="SUPFAM" id="SSF81296">
    <property type="entry name" value="E set domains"/>
    <property type="match status" value="1"/>
</dbReference>
<dbReference type="InterPro" id="IPR014756">
    <property type="entry name" value="Ig_E-set"/>
</dbReference>
<dbReference type="Pfam" id="PF02221">
    <property type="entry name" value="E1_DerP2_DerF2"/>
    <property type="match status" value="1"/>
</dbReference>
<sequence>MAVFVITLIALMLAASTAVNAERVYSYRMCPNTDCEVYDMFIDPCPEAQYNRACAWPENSNTSVAFIYKPEFGAHFPRTQLYAETFLTDFPFLGINTNACLYTSCPVVKDTQQYWLFDLFVPPKKYVKTHYTIKFMLWDIFNNHQQCCFTFDVKIV</sequence>
<feature type="domain" description="MD-2-related lipid-recognition" evidence="2">
    <location>
        <begin position="27"/>
        <end position="153"/>
    </location>
</feature>
<evidence type="ECO:0000313" key="4">
    <source>
        <dbReference type="Proteomes" id="UP001160148"/>
    </source>
</evidence>
<feature type="chain" id="PRO_5043482922" description="MD-2-related lipid-recognition domain-containing protein" evidence="1">
    <location>
        <begin position="22"/>
        <end position="156"/>
    </location>
</feature>
<dbReference type="AlphaFoldDB" id="A0AAV0XYU7"/>
<dbReference type="Gene3D" id="2.60.40.770">
    <property type="match status" value="1"/>
</dbReference>
<evidence type="ECO:0000313" key="3">
    <source>
        <dbReference type="EMBL" id="CAI6373276.1"/>
    </source>
</evidence>
<accession>A0AAV0XYU7</accession>
<gene>
    <name evidence="3" type="ORF">MEUPH1_LOCUS27050</name>
</gene>
<keyword evidence="1" id="KW-0732">Signal</keyword>
<proteinExistence type="predicted"/>
<dbReference type="Proteomes" id="UP001160148">
    <property type="component" value="Unassembled WGS sequence"/>
</dbReference>
<dbReference type="InterPro" id="IPR003172">
    <property type="entry name" value="ML_dom"/>
</dbReference>
<protein>
    <recommendedName>
        <fullName evidence="2">MD-2-related lipid-recognition domain-containing protein</fullName>
    </recommendedName>
</protein>
<dbReference type="SMART" id="SM00737">
    <property type="entry name" value="ML"/>
    <property type="match status" value="1"/>
</dbReference>
<organism evidence="3 4">
    <name type="scientific">Macrosiphum euphorbiae</name>
    <name type="common">potato aphid</name>
    <dbReference type="NCBI Taxonomy" id="13131"/>
    <lineage>
        <taxon>Eukaryota</taxon>
        <taxon>Metazoa</taxon>
        <taxon>Ecdysozoa</taxon>
        <taxon>Arthropoda</taxon>
        <taxon>Hexapoda</taxon>
        <taxon>Insecta</taxon>
        <taxon>Pterygota</taxon>
        <taxon>Neoptera</taxon>
        <taxon>Paraneoptera</taxon>
        <taxon>Hemiptera</taxon>
        <taxon>Sternorrhyncha</taxon>
        <taxon>Aphidomorpha</taxon>
        <taxon>Aphidoidea</taxon>
        <taxon>Aphididae</taxon>
        <taxon>Macrosiphini</taxon>
        <taxon>Macrosiphum</taxon>
    </lineage>
</organism>